<keyword evidence="11" id="KW-0325">Glycoprotein</keyword>
<dbReference type="GO" id="GO:0005549">
    <property type="term" value="F:odorant binding"/>
    <property type="evidence" value="ECO:0000318"/>
    <property type="project" value="GO_Central"/>
</dbReference>
<accession>A0A8J1LJY3</accession>
<dbReference type="PROSITE" id="PS50262">
    <property type="entry name" value="G_PROTEIN_RECEP_F1_2"/>
    <property type="match status" value="1"/>
</dbReference>
<organism evidence="15 16">
    <name type="scientific">Xenopus laevis</name>
    <name type="common">African clawed frog</name>
    <dbReference type="NCBI Taxonomy" id="8355"/>
    <lineage>
        <taxon>Eukaryota</taxon>
        <taxon>Metazoa</taxon>
        <taxon>Chordata</taxon>
        <taxon>Craniata</taxon>
        <taxon>Vertebrata</taxon>
        <taxon>Euteleostomi</taxon>
        <taxon>Amphibia</taxon>
        <taxon>Batrachia</taxon>
        <taxon>Anura</taxon>
        <taxon>Pipoidea</taxon>
        <taxon>Pipidae</taxon>
        <taxon>Xenopodinae</taxon>
        <taxon>Xenopus</taxon>
        <taxon>Xenopus</taxon>
    </lineage>
</organism>
<keyword evidence="5" id="KW-0552">Olfaction</keyword>
<evidence type="ECO:0000256" key="7">
    <source>
        <dbReference type="ARBA" id="ARBA00023040"/>
    </source>
</evidence>
<dbReference type="OrthoDB" id="9444602at2759"/>
<feature type="transmembrane region" description="Helical" evidence="13">
    <location>
        <begin position="206"/>
        <end position="234"/>
    </location>
</feature>
<keyword evidence="4 13" id="KW-0812">Transmembrane</keyword>
<evidence type="ECO:0000256" key="6">
    <source>
        <dbReference type="ARBA" id="ARBA00022989"/>
    </source>
</evidence>
<dbReference type="Proteomes" id="UP000186698">
    <property type="component" value="Chromosome 8L"/>
</dbReference>
<evidence type="ECO:0000256" key="10">
    <source>
        <dbReference type="ARBA" id="ARBA00023170"/>
    </source>
</evidence>
<evidence type="ECO:0000256" key="1">
    <source>
        <dbReference type="ARBA" id="ARBA00004651"/>
    </source>
</evidence>
<keyword evidence="8 13" id="KW-0472">Membrane</keyword>
<evidence type="ECO:0000256" key="2">
    <source>
        <dbReference type="ARBA" id="ARBA00022475"/>
    </source>
</evidence>
<keyword evidence="6 13" id="KW-1133">Transmembrane helix</keyword>
<dbReference type="SMART" id="SM01381">
    <property type="entry name" value="7TM_GPCR_Srsx"/>
    <property type="match status" value="1"/>
</dbReference>
<evidence type="ECO:0000256" key="3">
    <source>
        <dbReference type="ARBA" id="ARBA00022606"/>
    </source>
</evidence>
<keyword evidence="2" id="KW-1003">Cell membrane</keyword>
<evidence type="ECO:0000256" key="12">
    <source>
        <dbReference type="ARBA" id="ARBA00023224"/>
    </source>
</evidence>
<keyword evidence="3" id="KW-0716">Sensory transduction</keyword>
<dbReference type="PANTHER" id="PTHR24242:SF403">
    <property type="entry name" value="OLFACTORY RECEPTOR 5V1-LIKE"/>
    <property type="match status" value="1"/>
</dbReference>
<dbReference type="Gene3D" id="1.20.1070.10">
    <property type="entry name" value="Rhodopsin 7-helix transmembrane proteins"/>
    <property type="match status" value="1"/>
</dbReference>
<dbReference type="Pfam" id="PF13853">
    <property type="entry name" value="7tm_4"/>
    <property type="match status" value="1"/>
</dbReference>
<feature type="transmembrane region" description="Helical" evidence="13">
    <location>
        <begin position="246"/>
        <end position="267"/>
    </location>
</feature>
<feature type="transmembrane region" description="Helical" evidence="13">
    <location>
        <begin position="279"/>
        <end position="298"/>
    </location>
</feature>
<dbReference type="GO" id="GO:0004930">
    <property type="term" value="F:G protein-coupled receptor activity"/>
    <property type="evidence" value="ECO:0007669"/>
    <property type="project" value="UniProtKB-KW"/>
</dbReference>
<dbReference type="PRINTS" id="PR00237">
    <property type="entry name" value="GPCRRHODOPSN"/>
</dbReference>
<proteinExistence type="predicted"/>
<evidence type="ECO:0000259" key="14">
    <source>
        <dbReference type="PROSITE" id="PS50262"/>
    </source>
</evidence>
<dbReference type="FunFam" id="1.20.1070.10:FF:000010">
    <property type="entry name" value="Olfactory receptor"/>
    <property type="match status" value="1"/>
</dbReference>
<protein>
    <submittedName>
        <fullName evidence="16">Olfactory receptor 493-like</fullName>
    </submittedName>
</protein>
<feature type="transmembrane region" description="Helical" evidence="13">
    <location>
        <begin position="101"/>
        <end position="129"/>
    </location>
</feature>
<keyword evidence="15" id="KW-1185">Reference proteome</keyword>
<evidence type="ECO:0000256" key="5">
    <source>
        <dbReference type="ARBA" id="ARBA00022725"/>
    </source>
</evidence>
<dbReference type="PRINTS" id="PR00245">
    <property type="entry name" value="OLFACTORYR"/>
</dbReference>
<dbReference type="AlphaFoldDB" id="A0A8J1LJY3"/>
<evidence type="ECO:0000313" key="15">
    <source>
        <dbReference type="Proteomes" id="UP000186698"/>
    </source>
</evidence>
<dbReference type="InterPro" id="IPR050939">
    <property type="entry name" value="Olfactory_GPCR1"/>
</dbReference>
<sequence>MSKVASSNLMDKVNKTSVEEFILLAFSDLYQLQIPLFFVILLIYITCVSGNLSIICLVRVETSLHTPMYFFISTLAATEMMCVSCIIPNLLANLIAAKDRISFIGCFTQMFTTDSLGTSVCYLLVVMAFDRNLAISSPLQYSSIMTQTLCIQLAVLPVIVGVVTLFIPFIFTAKLEFCGPNEVNHFYCDFAPLQSLACSDLFITKVITICAASCAVALPFIITVGIYIHIIFIISKLNSIESKQKAFSTCSSHLTVAGLFYITASTVNVVPKGSIYDRYLALIYTVITPLLNPFIYTFRNKDVKRALIKPRRLKCFQGSF</sequence>
<dbReference type="InterPro" id="IPR000276">
    <property type="entry name" value="GPCR_Rhodpsn"/>
</dbReference>
<dbReference type="GO" id="GO:0004984">
    <property type="term" value="F:olfactory receptor activity"/>
    <property type="evidence" value="ECO:0000318"/>
    <property type="project" value="GO_Central"/>
</dbReference>
<dbReference type="SUPFAM" id="SSF81321">
    <property type="entry name" value="Family A G protein-coupled receptor-like"/>
    <property type="match status" value="1"/>
</dbReference>
<gene>
    <name evidence="16" type="primary">LOC121397325</name>
</gene>
<evidence type="ECO:0000256" key="11">
    <source>
        <dbReference type="ARBA" id="ARBA00023180"/>
    </source>
</evidence>
<dbReference type="KEGG" id="xla:121397325"/>
<dbReference type="RefSeq" id="XP_041429893.1">
    <property type="nucleotide sequence ID" value="XM_041573959.1"/>
</dbReference>
<keyword evidence="12" id="KW-0807">Transducer</keyword>
<dbReference type="CDD" id="cd13954">
    <property type="entry name" value="7tmA_OR"/>
    <property type="match status" value="1"/>
</dbReference>
<feature type="transmembrane region" description="Helical" evidence="13">
    <location>
        <begin position="70"/>
        <end position="95"/>
    </location>
</feature>
<feature type="domain" description="G-protein coupled receptors family 1 profile" evidence="14">
    <location>
        <begin position="50"/>
        <end position="296"/>
    </location>
</feature>
<dbReference type="InterPro" id="IPR017452">
    <property type="entry name" value="GPCR_Rhodpsn_7TM"/>
</dbReference>
<dbReference type="GeneID" id="121397325"/>
<evidence type="ECO:0000256" key="13">
    <source>
        <dbReference type="SAM" id="Phobius"/>
    </source>
</evidence>
<dbReference type="GO" id="GO:0005886">
    <property type="term" value="C:plasma membrane"/>
    <property type="evidence" value="ECO:0007669"/>
    <property type="project" value="UniProtKB-SubCell"/>
</dbReference>
<name>A0A8J1LJY3_XENLA</name>
<keyword evidence="10" id="KW-0675">Receptor</keyword>
<evidence type="ECO:0000256" key="9">
    <source>
        <dbReference type="ARBA" id="ARBA00023157"/>
    </source>
</evidence>
<evidence type="ECO:0000256" key="4">
    <source>
        <dbReference type="ARBA" id="ARBA00022692"/>
    </source>
</evidence>
<keyword evidence="7" id="KW-0297">G-protein coupled receptor</keyword>
<evidence type="ECO:0000313" key="16">
    <source>
        <dbReference type="RefSeq" id="XP_041429893.1"/>
    </source>
</evidence>
<feature type="transmembrane region" description="Helical" evidence="13">
    <location>
        <begin position="149"/>
        <end position="171"/>
    </location>
</feature>
<keyword evidence="9" id="KW-1015">Disulfide bond</keyword>
<comment type="subcellular location">
    <subcellularLocation>
        <location evidence="1">Cell membrane</location>
        <topology evidence="1">Multi-pass membrane protein</topology>
    </subcellularLocation>
</comment>
<reference evidence="16" key="1">
    <citation type="submission" date="2025-08" db="UniProtKB">
        <authorList>
            <consortium name="RefSeq"/>
        </authorList>
    </citation>
    <scope>IDENTIFICATION</scope>
    <source>
        <strain evidence="16">J_2021</strain>
        <tissue evidence="16">Erythrocytes</tissue>
    </source>
</reference>
<evidence type="ECO:0000256" key="8">
    <source>
        <dbReference type="ARBA" id="ARBA00023136"/>
    </source>
</evidence>
<dbReference type="PANTHER" id="PTHR24242">
    <property type="entry name" value="G-PROTEIN COUPLED RECEPTOR"/>
    <property type="match status" value="1"/>
</dbReference>
<dbReference type="InterPro" id="IPR000725">
    <property type="entry name" value="Olfact_rcpt"/>
</dbReference>
<feature type="transmembrane region" description="Helical" evidence="13">
    <location>
        <begin position="34"/>
        <end position="58"/>
    </location>
</feature>